<organism evidence="1 2">
    <name type="scientific">Cirrhinus molitorella</name>
    <name type="common">mud carp</name>
    <dbReference type="NCBI Taxonomy" id="172907"/>
    <lineage>
        <taxon>Eukaryota</taxon>
        <taxon>Metazoa</taxon>
        <taxon>Chordata</taxon>
        <taxon>Craniata</taxon>
        <taxon>Vertebrata</taxon>
        <taxon>Euteleostomi</taxon>
        <taxon>Actinopterygii</taxon>
        <taxon>Neopterygii</taxon>
        <taxon>Teleostei</taxon>
        <taxon>Ostariophysi</taxon>
        <taxon>Cypriniformes</taxon>
        <taxon>Cyprinidae</taxon>
        <taxon>Labeoninae</taxon>
        <taxon>Labeonini</taxon>
        <taxon>Cirrhinus</taxon>
    </lineage>
</organism>
<comment type="caution">
    <text evidence="1">The sequence shown here is derived from an EMBL/GenBank/DDBJ whole genome shotgun (WGS) entry which is preliminary data.</text>
</comment>
<proteinExistence type="predicted"/>
<sequence length="93" mass="10554">MEYLKPTFSVCARVCFFSLFSAALKQKAEFPLICRAAGTHSTICCISLYFPDLQVSSKVSKIQHRQLSPVEASSHEDYYRCVAGFSLPLLWRE</sequence>
<dbReference type="EMBL" id="JAYMGO010000012">
    <property type="protein sequence ID" value="KAL1264059.1"/>
    <property type="molecule type" value="Genomic_DNA"/>
</dbReference>
<protein>
    <recommendedName>
        <fullName evidence="3">Secreted protein</fullName>
    </recommendedName>
</protein>
<name>A0ABR3MJ76_9TELE</name>
<accession>A0ABR3MJ76</accession>
<dbReference type="Proteomes" id="UP001558613">
    <property type="component" value="Unassembled WGS sequence"/>
</dbReference>
<evidence type="ECO:0008006" key="3">
    <source>
        <dbReference type="Google" id="ProtNLM"/>
    </source>
</evidence>
<evidence type="ECO:0000313" key="2">
    <source>
        <dbReference type="Proteomes" id="UP001558613"/>
    </source>
</evidence>
<gene>
    <name evidence="1" type="ORF">QQF64_004414</name>
</gene>
<evidence type="ECO:0000313" key="1">
    <source>
        <dbReference type="EMBL" id="KAL1264059.1"/>
    </source>
</evidence>
<reference evidence="1 2" key="1">
    <citation type="submission" date="2023-09" db="EMBL/GenBank/DDBJ databases">
        <authorList>
            <person name="Wang M."/>
        </authorList>
    </citation>
    <scope>NUCLEOTIDE SEQUENCE [LARGE SCALE GENOMIC DNA]</scope>
    <source>
        <strain evidence="1">GT-2023</strain>
        <tissue evidence="1">Liver</tissue>
    </source>
</reference>
<keyword evidence="2" id="KW-1185">Reference proteome</keyword>